<keyword evidence="3" id="KW-0479">Metal-binding</keyword>
<gene>
    <name evidence="8" type="ORF">QJ048_13545</name>
</gene>
<protein>
    <recommendedName>
        <fullName evidence="6 7">D,D-heptose 1,7-bisphosphate phosphatase</fullName>
        <ecNumber evidence="7">3.1.3.-</ecNumber>
    </recommendedName>
</protein>
<dbReference type="InterPro" id="IPR006543">
    <property type="entry name" value="Histidinol-phos"/>
</dbReference>
<dbReference type="Pfam" id="PF13242">
    <property type="entry name" value="Hydrolase_like"/>
    <property type="match status" value="1"/>
</dbReference>
<keyword evidence="9" id="KW-1185">Reference proteome</keyword>
<evidence type="ECO:0000256" key="7">
    <source>
        <dbReference type="PIRNR" id="PIRNR004682"/>
    </source>
</evidence>
<organism evidence="8 9">
    <name type="scientific">Pinibacter soli</name>
    <dbReference type="NCBI Taxonomy" id="3044211"/>
    <lineage>
        <taxon>Bacteria</taxon>
        <taxon>Pseudomonadati</taxon>
        <taxon>Bacteroidota</taxon>
        <taxon>Chitinophagia</taxon>
        <taxon>Chitinophagales</taxon>
        <taxon>Chitinophagaceae</taxon>
        <taxon>Pinibacter</taxon>
    </lineage>
</organism>
<dbReference type="PANTHER" id="PTHR42891">
    <property type="entry name" value="D-GLYCERO-BETA-D-MANNO-HEPTOSE-1,7-BISPHOSPHATE 7-PHOSPHATASE"/>
    <property type="match status" value="1"/>
</dbReference>
<evidence type="ECO:0000256" key="2">
    <source>
        <dbReference type="ARBA" id="ARBA00022490"/>
    </source>
</evidence>
<evidence type="ECO:0000256" key="1">
    <source>
        <dbReference type="ARBA" id="ARBA00004496"/>
    </source>
</evidence>
<dbReference type="NCBIfam" id="TIGR01656">
    <property type="entry name" value="Histidinol-ppas"/>
    <property type="match status" value="1"/>
</dbReference>
<dbReference type="EMBL" id="JASBRG010000007">
    <property type="protein sequence ID" value="MDI3320809.1"/>
    <property type="molecule type" value="Genomic_DNA"/>
</dbReference>
<dbReference type="GO" id="GO:0016787">
    <property type="term" value="F:hydrolase activity"/>
    <property type="evidence" value="ECO:0007669"/>
    <property type="project" value="UniProtKB-KW"/>
</dbReference>
<dbReference type="SUPFAM" id="SSF56784">
    <property type="entry name" value="HAD-like"/>
    <property type="match status" value="1"/>
</dbReference>
<dbReference type="PANTHER" id="PTHR42891:SF1">
    <property type="entry name" value="D-GLYCERO-BETA-D-MANNO-HEPTOSE-1,7-BISPHOSPHATE 7-PHOSPHATASE"/>
    <property type="match status" value="1"/>
</dbReference>
<evidence type="ECO:0000256" key="5">
    <source>
        <dbReference type="ARBA" id="ARBA00023277"/>
    </source>
</evidence>
<keyword evidence="2 7" id="KW-0963">Cytoplasm</keyword>
<dbReference type="PIRSF" id="PIRSF004682">
    <property type="entry name" value="GmhB"/>
    <property type="match status" value="1"/>
</dbReference>
<evidence type="ECO:0000313" key="9">
    <source>
        <dbReference type="Proteomes" id="UP001226434"/>
    </source>
</evidence>
<dbReference type="CDD" id="cd07503">
    <property type="entry name" value="HAD_HisB-N"/>
    <property type="match status" value="1"/>
</dbReference>
<keyword evidence="4 7" id="KW-0378">Hydrolase</keyword>
<dbReference type="RefSeq" id="WP_282334911.1">
    <property type="nucleotide sequence ID" value="NZ_JASBRG010000007.1"/>
</dbReference>
<name>A0ABT6RE00_9BACT</name>
<evidence type="ECO:0000313" key="8">
    <source>
        <dbReference type="EMBL" id="MDI3320809.1"/>
    </source>
</evidence>
<evidence type="ECO:0000256" key="4">
    <source>
        <dbReference type="ARBA" id="ARBA00022801"/>
    </source>
</evidence>
<dbReference type="InterPro" id="IPR004446">
    <property type="entry name" value="Heptose_bisP_phosphatase"/>
</dbReference>
<accession>A0ABT6RE00</accession>
<reference evidence="8 9" key="1">
    <citation type="submission" date="2023-05" db="EMBL/GenBank/DDBJ databases">
        <title>Genome sequence of Pinibacter sp. MAH-24.</title>
        <authorList>
            <person name="Huq M.A."/>
        </authorList>
    </citation>
    <scope>NUCLEOTIDE SEQUENCE [LARGE SCALE GENOMIC DNA]</scope>
    <source>
        <strain evidence="8 9">MAH-24</strain>
    </source>
</reference>
<sequence length="183" mass="20800">MSFTLSDIDKNWTLFLDRDGVINHEKVEDYIYHYGEFTFYKGAIEAIKILAQKFPRIILVTNQKGVGKGLMTEESLQDIHKNMLEEITIAGGRIDSIYYCIALDSSHSHRKPNPGMAFQAKQDFPEIDFSKSLMVGNNISDMEFGRNAGMRTVFVKTTKPEQVLPHPAIDFAFDDLLDFAKAL</sequence>
<comment type="subcellular location">
    <subcellularLocation>
        <location evidence="1 7">Cytoplasm</location>
    </subcellularLocation>
</comment>
<comment type="caution">
    <text evidence="8">The sequence shown here is derived from an EMBL/GenBank/DDBJ whole genome shotgun (WGS) entry which is preliminary data.</text>
</comment>
<dbReference type="Proteomes" id="UP001226434">
    <property type="component" value="Unassembled WGS sequence"/>
</dbReference>
<dbReference type="Gene3D" id="3.40.50.1000">
    <property type="entry name" value="HAD superfamily/HAD-like"/>
    <property type="match status" value="1"/>
</dbReference>
<dbReference type="InterPro" id="IPR036412">
    <property type="entry name" value="HAD-like_sf"/>
</dbReference>
<evidence type="ECO:0000256" key="3">
    <source>
        <dbReference type="ARBA" id="ARBA00022723"/>
    </source>
</evidence>
<evidence type="ECO:0000256" key="6">
    <source>
        <dbReference type="ARBA" id="ARBA00031828"/>
    </source>
</evidence>
<keyword evidence="5 7" id="KW-0119">Carbohydrate metabolism</keyword>
<comment type="similarity">
    <text evidence="7">Belongs to the gmhB family.</text>
</comment>
<dbReference type="InterPro" id="IPR023214">
    <property type="entry name" value="HAD_sf"/>
</dbReference>
<dbReference type="InterPro" id="IPR006549">
    <property type="entry name" value="HAD-SF_hydro_IIIA"/>
</dbReference>
<proteinExistence type="inferred from homology"/>
<dbReference type="EC" id="3.1.3.-" evidence="7"/>
<dbReference type="NCBIfam" id="TIGR01662">
    <property type="entry name" value="HAD-SF-IIIA"/>
    <property type="match status" value="1"/>
</dbReference>